<dbReference type="AlphaFoldDB" id="A0A0F9BWY1"/>
<feature type="region of interest" description="Disordered" evidence="1">
    <location>
        <begin position="67"/>
        <end position="94"/>
    </location>
</feature>
<sequence length="129" mass="14261">MPIVQTVEERTLRATWGVLSKNTGGHVSPLSCWRNAPLKTKLNSESGFGLIPISPIKKASATTWKVAAEEENELQRKPGESSPRPGRGNPGHLESWLGVRLQRLVRKEQLLYEAGTTPLKRKLGSLRPT</sequence>
<gene>
    <name evidence="2" type="ORF">LCGC14_2678460</name>
</gene>
<comment type="caution">
    <text evidence="2">The sequence shown here is derived from an EMBL/GenBank/DDBJ whole genome shotgun (WGS) entry which is preliminary data.</text>
</comment>
<reference evidence="2" key="1">
    <citation type="journal article" date="2015" name="Nature">
        <title>Complex archaea that bridge the gap between prokaryotes and eukaryotes.</title>
        <authorList>
            <person name="Spang A."/>
            <person name="Saw J.H."/>
            <person name="Jorgensen S.L."/>
            <person name="Zaremba-Niedzwiedzka K."/>
            <person name="Martijn J."/>
            <person name="Lind A.E."/>
            <person name="van Eijk R."/>
            <person name="Schleper C."/>
            <person name="Guy L."/>
            <person name="Ettema T.J."/>
        </authorList>
    </citation>
    <scope>NUCLEOTIDE SEQUENCE</scope>
</reference>
<evidence type="ECO:0000313" key="2">
    <source>
        <dbReference type="EMBL" id="KKK94874.1"/>
    </source>
</evidence>
<organism evidence="2">
    <name type="scientific">marine sediment metagenome</name>
    <dbReference type="NCBI Taxonomy" id="412755"/>
    <lineage>
        <taxon>unclassified sequences</taxon>
        <taxon>metagenomes</taxon>
        <taxon>ecological metagenomes</taxon>
    </lineage>
</organism>
<name>A0A0F9BWY1_9ZZZZ</name>
<protein>
    <submittedName>
        <fullName evidence="2">Uncharacterized protein</fullName>
    </submittedName>
</protein>
<proteinExistence type="predicted"/>
<dbReference type="EMBL" id="LAZR01047157">
    <property type="protein sequence ID" value="KKK94874.1"/>
    <property type="molecule type" value="Genomic_DNA"/>
</dbReference>
<evidence type="ECO:0000256" key="1">
    <source>
        <dbReference type="SAM" id="MobiDB-lite"/>
    </source>
</evidence>
<accession>A0A0F9BWY1</accession>